<dbReference type="CDD" id="cd24052">
    <property type="entry name" value="ASKHA_NBD_HpPPX-GppA-like"/>
    <property type="match status" value="1"/>
</dbReference>
<dbReference type="EMBL" id="JAUQOM010000002">
    <property type="protein sequence ID" value="MDO7834531.1"/>
    <property type="molecule type" value="Genomic_DNA"/>
</dbReference>
<gene>
    <name evidence="3" type="ORF">Q4610_05680</name>
</gene>
<name>A0ABT8ZJY2_9SPHN</name>
<dbReference type="EC" id="3.6.1.-" evidence="3"/>
<feature type="domain" description="Ppx/GppA phosphatase N-terminal" evidence="1">
    <location>
        <begin position="49"/>
        <end position="316"/>
    </location>
</feature>
<keyword evidence="3" id="KW-0378">Hydrolase</keyword>
<evidence type="ECO:0000259" key="1">
    <source>
        <dbReference type="Pfam" id="PF02541"/>
    </source>
</evidence>
<dbReference type="SUPFAM" id="SSF109604">
    <property type="entry name" value="HD-domain/PDEase-like"/>
    <property type="match status" value="1"/>
</dbReference>
<dbReference type="InterPro" id="IPR050273">
    <property type="entry name" value="GppA/Ppx_hydrolase"/>
</dbReference>
<dbReference type="InterPro" id="IPR043129">
    <property type="entry name" value="ATPase_NBD"/>
</dbReference>
<dbReference type="RefSeq" id="WP_304535030.1">
    <property type="nucleotide sequence ID" value="NZ_JAUQOM010000002.1"/>
</dbReference>
<organism evidence="3 4">
    <name type="scientific">Sphingobium cyanobacteriorum</name>
    <dbReference type="NCBI Taxonomy" id="3063954"/>
    <lineage>
        <taxon>Bacteria</taxon>
        <taxon>Pseudomonadati</taxon>
        <taxon>Pseudomonadota</taxon>
        <taxon>Alphaproteobacteria</taxon>
        <taxon>Sphingomonadales</taxon>
        <taxon>Sphingomonadaceae</taxon>
        <taxon>Sphingobium</taxon>
    </lineage>
</organism>
<comment type="caution">
    <text evidence="3">The sequence shown here is derived from an EMBL/GenBank/DDBJ whole genome shotgun (WGS) entry which is preliminary data.</text>
</comment>
<dbReference type="Gene3D" id="1.10.3210.10">
    <property type="entry name" value="Hypothetical protein af1432"/>
    <property type="match status" value="1"/>
</dbReference>
<dbReference type="PANTHER" id="PTHR30005">
    <property type="entry name" value="EXOPOLYPHOSPHATASE"/>
    <property type="match status" value="1"/>
</dbReference>
<dbReference type="Proteomes" id="UP001176471">
    <property type="component" value="Unassembled WGS sequence"/>
</dbReference>
<accession>A0ABT8ZJY2</accession>
<dbReference type="SUPFAM" id="SSF53067">
    <property type="entry name" value="Actin-like ATPase domain"/>
    <property type="match status" value="2"/>
</dbReference>
<evidence type="ECO:0000313" key="4">
    <source>
        <dbReference type="Proteomes" id="UP001176471"/>
    </source>
</evidence>
<dbReference type="Gene3D" id="3.30.420.150">
    <property type="entry name" value="Exopolyphosphatase. Domain 2"/>
    <property type="match status" value="1"/>
</dbReference>
<evidence type="ECO:0000313" key="3">
    <source>
        <dbReference type="EMBL" id="MDO7834531.1"/>
    </source>
</evidence>
<proteinExistence type="predicted"/>
<dbReference type="PANTHER" id="PTHR30005:SF0">
    <property type="entry name" value="RETROGRADE REGULATION PROTEIN 2"/>
    <property type="match status" value="1"/>
</dbReference>
<reference evidence="3" key="1">
    <citation type="submission" date="2023-07" db="EMBL/GenBank/DDBJ databases">
        <title>Bacterial whole genome sequence for Sphingobium sp. HBC34.</title>
        <authorList>
            <person name="Le V."/>
            <person name="Ko S.-R."/>
            <person name="Ahn C.-Y."/>
            <person name="Oh H.-M."/>
        </authorList>
    </citation>
    <scope>NUCLEOTIDE SEQUENCE</scope>
    <source>
        <strain evidence="3">HBC34</strain>
    </source>
</reference>
<dbReference type="Gene3D" id="3.30.420.40">
    <property type="match status" value="1"/>
</dbReference>
<dbReference type="Pfam" id="PF21697">
    <property type="entry name" value="Ppx_C"/>
    <property type="match status" value="1"/>
</dbReference>
<dbReference type="Pfam" id="PF02541">
    <property type="entry name" value="Ppx-GppA"/>
    <property type="match status" value="1"/>
</dbReference>
<feature type="domain" description="Exopolyphosphatase C-terminal" evidence="2">
    <location>
        <begin position="357"/>
        <end position="502"/>
    </location>
</feature>
<dbReference type="InterPro" id="IPR003695">
    <property type="entry name" value="Ppx_GppA_N"/>
</dbReference>
<dbReference type="GO" id="GO:0016787">
    <property type="term" value="F:hydrolase activity"/>
    <property type="evidence" value="ECO:0007669"/>
    <property type="project" value="UniProtKB-KW"/>
</dbReference>
<keyword evidence="4" id="KW-1185">Reference proteome</keyword>
<protein>
    <submittedName>
        <fullName evidence="3">Ppx/GppA family phosphatase</fullName>
        <ecNumber evidence="3">3.6.1.-</ecNumber>
    </submittedName>
</protein>
<dbReference type="InterPro" id="IPR048951">
    <property type="entry name" value="Ppx_C"/>
</dbReference>
<sequence length="519" mass="56438">MNSMLSRVRAVAESMATSPQPAHARTAIIDIGSNSVRLVVYDGPRRIPFILFNEKVMAGLGASLAKTGAIEPDAMERGLRAIGRFAHLCRAMKVTDIRCVATAAVRDATNGHDFIARARALGLTVELLTGAQEAIGAAMGVLSGIPHADGIVGDLGGGSLELARVRGGAVEQTISLPLGVLRLPQIRAKGPRLLERTVAKMLDKAGWRPEPDLPFYLVGGSWRALARFDMQLTHFPLPVVHQYEMTAARAEQLARIVSHVDRARLKQIPAMTGSRVPTLPDATALLSVVVRQLKSSRLIVSAYGLREGLLYENLPQDIRAHDPLLVAAEAEGEAQARFRGHGDRIDRWIAPLFPDDDAAMRRIRRAACLLADVSWRANPDFRAERGVEIALHSNWVGITADERAMLAQALHSHFGGGVTAPMGLDRIARPDALRRAALWGLAIRLAQRLSGGVEGPLAVSRLEHQGDRIALYLRDDDVDLFGEAVERRLRHLAQAMGVKYQLLGGQGQGQEQRPEQGQR</sequence>
<evidence type="ECO:0000259" key="2">
    <source>
        <dbReference type="Pfam" id="PF21697"/>
    </source>
</evidence>